<dbReference type="Proteomes" id="UP000710849">
    <property type="component" value="Unassembled WGS sequence"/>
</dbReference>
<sequence length="71" mass="8048">MATTQIDNSDCRFSGFRQLPREADSPGNAGNIDLYYHEACGTSTEQSWRHPFPCIQRIDRNATTRGNDREA</sequence>
<dbReference type="EMBL" id="RCSW01000004">
    <property type="protein sequence ID" value="KAF7951024.1"/>
    <property type="molecule type" value="Genomic_DNA"/>
</dbReference>
<reference evidence="1 2" key="1">
    <citation type="journal article" date="2020" name="Genome Biol. Evol.">
        <title>Comparative genomics of Sclerotiniaceae.</title>
        <authorList>
            <person name="Valero Jimenez C.A."/>
            <person name="Steentjes M."/>
            <person name="Scholten O.E."/>
            <person name="Van Kan J.A.L."/>
        </authorList>
    </citation>
    <scope>NUCLEOTIDE SEQUENCE [LARGE SCALE GENOMIC DNA]</scope>
    <source>
        <strain evidence="1 2">MUCL 94</strain>
    </source>
</reference>
<dbReference type="GeneID" id="62146165"/>
<protein>
    <submittedName>
        <fullName evidence="1">Uncharacterized protein</fullName>
    </submittedName>
</protein>
<comment type="caution">
    <text evidence="1">The sequence shown here is derived from an EMBL/GenBank/DDBJ whole genome shotgun (WGS) entry which is preliminary data.</text>
</comment>
<evidence type="ECO:0000313" key="1">
    <source>
        <dbReference type="EMBL" id="KAF7951024.1"/>
    </source>
</evidence>
<evidence type="ECO:0000313" key="2">
    <source>
        <dbReference type="Proteomes" id="UP000710849"/>
    </source>
</evidence>
<organism evidence="1 2">
    <name type="scientific">Botrytis byssoidea</name>
    <dbReference type="NCBI Taxonomy" id="139641"/>
    <lineage>
        <taxon>Eukaryota</taxon>
        <taxon>Fungi</taxon>
        <taxon>Dikarya</taxon>
        <taxon>Ascomycota</taxon>
        <taxon>Pezizomycotina</taxon>
        <taxon>Leotiomycetes</taxon>
        <taxon>Helotiales</taxon>
        <taxon>Sclerotiniaceae</taxon>
        <taxon>Botrytis</taxon>
    </lineage>
</organism>
<dbReference type="RefSeq" id="XP_038736293.1">
    <property type="nucleotide sequence ID" value="XM_038873087.1"/>
</dbReference>
<dbReference type="AlphaFoldDB" id="A0A9P5IVR0"/>
<gene>
    <name evidence="1" type="ORF">EAE97_002576</name>
</gene>
<accession>A0A9P5IVR0</accession>
<name>A0A9P5IVR0_9HELO</name>
<keyword evidence="2" id="KW-1185">Reference proteome</keyword>
<proteinExistence type="predicted"/>